<dbReference type="Proteomes" id="UP000183832">
    <property type="component" value="Unassembled WGS sequence"/>
</dbReference>
<feature type="compositionally biased region" description="Polar residues" evidence="1">
    <location>
        <begin position="331"/>
        <end position="356"/>
    </location>
</feature>
<feature type="compositionally biased region" description="Low complexity" evidence="1">
    <location>
        <begin position="655"/>
        <end position="668"/>
    </location>
</feature>
<dbReference type="AlphaFoldDB" id="A0A1J1HPI8"/>
<dbReference type="OrthoDB" id="7741881at2759"/>
<name>A0A1J1HPI8_9DIPT</name>
<sequence>MSREKDSAIVYELVTSKYKIAERNRLAKYRFLNEMKGETIKRRDSEPTIAQTEKAEVDAIDLSVPGTPVSSRYIASLKKNKRYNHFESDSETENEDDDKLNDNPSKFHSQLEDGLKKFTADMEKLQNDVESHDPLQKYFEDSDKKKTFRRDFSEVVQEFSTKKKEPEISSKIEEYFQESERMKSFKRDFTEVVRTFDPKNPSGREQFTDLMKPGTPISSRLVTVEKLSSTIDNKYKIDNEIIDNLTESNEKNEAKPSPNESKNNINDVMAIERNDVKVIETEVTLKIIEDDDKIKIQPEVSATQDDEMGKRDASSDEKVKKDVPKLKRSDSTSSNISIPGTPISSRALSSSNPQNGDSDDSGSEGTYEDNEIAERAKEFVHEIENLVQKSFEDDDDRQEIVLGELKKLTNEIGFEKLSSSENESEKKLIIHEEQNDNFNPNGLENKVEDYFERSQRDNTYSRTFSEVENFNEVSEDVKKKVDDYFKQSEVKKSFTRPFSLAVNYVEPKIDIDELLKPGTPISSKDLMSLKKENNQQTSIEEKEEIDPEILKGEEVFKKAKDALHESQTFTVDDYFKQSQDRKTYRRDFSEVLSELHPAKPTSSKPEIEEYFEKSETHKTFQRTFSEAHQTVPPSIDEILTIGEKKKEAPLHYQRSSRASSISSNCSEQSEGDNSRKSKKHGKKYGIDKYFAASLYRNAYHRSNSRRESKDDEYDELRIMEDEDVLGDSDLLRQREFQHDDETRVTQESNDVNENQSVHFWREFLKPYNLNLQTDIKLTKEELLNNRTLE</sequence>
<accession>A0A1J1HPI8</accession>
<keyword evidence="3" id="KW-1185">Reference proteome</keyword>
<proteinExistence type="predicted"/>
<dbReference type="STRING" id="568069.A0A1J1HPI8"/>
<feature type="region of interest" description="Disordered" evidence="1">
    <location>
        <begin position="288"/>
        <end position="376"/>
    </location>
</feature>
<feature type="compositionally biased region" description="Acidic residues" evidence="1">
    <location>
        <begin position="89"/>
        <end position="99"/>
    </location>
</feature>
<gene>
    <name evidence="2" type="primary">putative AAEL017137-PA</name>
    <name evidence="2" type="ORF">CLUMA_CG001914</name>
</gene>
<feature type="compositionally biased region" description="Acidic residues" evidence="1">
    <location>
        <begin position="357"/>
        <end position="371"/>
    </location>
</feature>
<feature type="region of interest" description="Disordered" evidence="1">
    <location>
        <begin position="522"/>
        <end position="546"/>
    </location>
</feature>
<feature type="region of interest" description="Disordered" evidence="1">
    <location>
        <begin position="196"/>
        <end position="215"/>
    </location>
</feature>
<feature type="region of interest" description="Disordered" evidence="1">
    <location>
        <begin position="246"/>
        <end position="268"/>
    </location>
</feature>
<protein>
    <submittedName>
        <fullName evidence="2">CLUMA_CG001914, isoform A</fullName>
    </submittedName>
</protein>
<reference evidence="2 3" key="1">
    <citation type="submission" date="2015-04" db="EMBL/GenBank/DDBJ databases">
        <authorList>
            <person name="Syromyatnikov M.Y."/>
            <person name="Popov V.N."/>
        </authorList>
    </citation>
    <scope>NUCLEOTIDE SEQUENCE [LARGE SCALE GENOMIC DNA]</scope>
</reference>
<organism evidence="2 3">
    <name type="scientific">Clunio marinus</name>
    <dbReference type="NCBI Taxonomy" id="568069"/>
    <lineage>
        <taxon>Eukaryota</taxon>
        <taxon>Metazoa</taxon>
        <taxon>Ecdysozoa</taxon>
        <taxon>Arthropoda</taxon>
        <taxon>Hexapoda</taxon>
        <taxon>Insecta</taxon>
        <taxon>Pterygota</taxon>
        <taxon>Neoptera</taxon>
        <taxon>Endopterygota</taxon>
        <taxon>Diptera</taxon>
        <taxon>Nematocera</taxon>
        <taxon>Chironomoidea</taxon>
        <taxon>Chironomidae</taxon>
        <taxon>Clunio</taxon>
    </lineage>
</organism>
<feature type="region of interest" description="Disordered" evidence="1">
    <location>
        <begin position="84"/>
        <end position="109"/>
    </location>
</feature>
<evidence type="ECO:0000313" key="2">
    <source>
        <dbReference type="EMBL" id="CRK88129.1"/>
    </source>
</evidence>
<evidence type="ECO:0000313" key="3">
    <source>
        <dbReference type="Proteomes" id="UP000183832"/>
    </source>
</evidence>
<evidence type="ECO:0000256" key="1">
    <source>
        <dbReference type="SAM" id="MobiDB-lite"/>
    </source>
</evidence>
<feature type="compositionally biased region" description="Basic and acidic residues" evidence="1">
    <location>
        <begin position="307"/>
        <end position="330"/>
    </location>
</feature>
<feature type="region of interest" description="Disordered" evidence="1">
    <location>
        <begin position="646"/>
        <end position="682"/>
    </location>
</feature>
<dbReference type="EMBL" id="CVRI01000006">
    <property type="protein sequence ID" value="CRK88129.1"/>
    <property type="molecule type" value="Genomic_DNA"/>
</dbReference>